<dbReference type="GO" id="GO:0047661">
    <property type="term" value="F:amino-acid racemase activity"/>
    <property type="evidence" value="ECO:0007669"/>
    <property type="project" value="InterPro"/>
</dbReference>
<evidence type="ECO:0000313" key="2">
    <source>
        <dbReference type="EMBL" id="ODA33083.1"/>
    </source>
</evidence>
<protein>
    <submittedName>
        <fullName evidence="2">Hydantoin racemase</fullName>
    </submittedName>
</protein>
<dbReference type="Gene3D" id="3.40.50.12500">
    <property type="match status" value="1"/>
</dbReference>
<accession>A0A1C3EIM7</accession>
<dbReference type="PANTHER" id="PTHR28047">
    <property type="entry name" value="PROTEIN DCG1"/>
    <property type="match status" value="1"/>
</dbReference>
<evidence type="ECO:0000313" key="3">
    <source>
        <dbReference type="Proteomes" id="UP000094936"/>
    </source>
</evidence>
<gene>
    <name evidence="2" type="ORF">A8L45_11610</name>
</gene>
<organism evidence="2 3">
    <name type="scientific">Veronia pacifica</name>
    <dbReference type="NCBI Taxonomy" id="1080227"/>
    <lineage>
        <taxon>Bacteria</taxon>
        <taxon>Pseudomonadati</taxon>
        <taxon>Pseudomonadota</taxon>
        <taxon>Gammaproteobacteria</taxon>
        <taxon>Vibrionales</taxon>
        <taxon>Vibrionaceae</taxon>
        <taxon>Veronia</taxon>
    </lineage>
</organism>
<dbReference type="AlphaFoldDB" id="A0A1C3EIM7"/>
<dbReference type="PANTHER" id="PTHR28047:SF5">
    <property type="entry name" value="PROTEIN DCG1"/>
    <property type="match status" value="1"/>
</dbReference>
<reference evidence="2 3" key="1">
    <citation type="submission" date="2016-05" db="EMBL/GenBank/DDBJ databases">
        <title>Genomic Taxonomy of the Vibrionaceae.</title>
        <authorList>
            <person name="Gomez-Gil B."/>
            <person name="Enciso-Ibarra J."/>
        </authorList>
    </citation>
    <scope>NUCLEOTIDE SEQUENCE [LARGE SCALE GENOMIC DNA]</scope>
    <source>
        <strain evidence="2 3">CAIM 1920</strain>
    </source>
</reference>
<dbReference type="InterPro" id="IPR053714">
    <property type="entry name" value="Iso_Racemase_Enz_sf"/>
</dbReference>
<dbReference type="Proteomes" id="UP000094936">
    <property type="component" value="Unassembled WGS sequence"/>
</dbReference>
<name>A0A1C3EIM7_9GAMM</name>
<dbReference type="STRING" id="1080227.A8L45_11610"/>
<proteinExistence type="inferred from homology"/>
<comment type="similarity">
    <text evidence="1">Belongs to the HyuE racemase family.</text>
</comment>
<evidence type="ECO:0000256" key="1">
    <source>
        <dbReference type="ARBA" id="ARBA00038414"/>
    </source>
</evidence>
<sequence length="239" mass="26034">MIDIINPNGSSSMTQQLADSLNNTGVTTQRLRFHYCKDAPLSIEGFEDGVRAAYYLTKLIKQRDERDNPAEGYVIACFDDTGVDAAREITARPVIGIGEASMKVATYLGSSFVVMTTLQRSVSIIERNVMLYGLQSHCSGVIASNIPVLSLDTEPDAYDLIVRKARRALASSFGEVLVLGCAGMSHWQKRLQSELGLPVVDGVQVAIALINAFSNIGLSTSKVCSYAYPEKKQPFTDDK</sequence>
<keyword evidence="3" id="KW-1185">Reference proteome</keyword>
<dbReference type="InterPro" id="IPR015942">
    <property type="entry name" value="Asp/Glu/hydantoin_racemase"/>
</dbReference>
<dbReference type="OrthoDB" id="9791723at2"/>
<dbReference type="InterPro" id="IPR052186">
    <property type="entry name" value="Hydantoin_racemase-like"/>
</dbReference>
<dbReference type="EMBL" id="LYBM01000019">
    <property type="protein sequence ID" value="ODA33083.1"/>
    <property type="molecule type" value="Genomic_DNA"/>
</dbReference>
<comment type="caution">
    <text evidence="2">The sequence shown here is derived from an EMBL/GenBank/DDBJ whole genome shotgun (WGS) entry which is preliminary data.</text>
</comment>
<dbReference type="Pfam" id="PF01177">
    <property type="entry name" value="Asp_Glu_race"/>
    <property type="match status" value="1"/>
</dbReference>
<dbReference type="RefSeq" id="WP_068902422.1">
    <property type="nucleotide sequence ID" value="NZ_JBHUIF010000002.1"/>
</dbReference>